<feature type="non-terminal residue" evidence="1">
    <location>
        <position position="1"/>
    </location>
</feature>
<evidence type="ECO:0000313" key="1">
    <source>
        <dbReference type="EMBL" id="GAI71703.1"/>
    </source>
</evidence>
<sequence>APGTVAEETGEKGEYGLHIRLAREMQPVLKDAADLAFKMGDVPKPDLVNLINLFIVWGLSIQKKKWLDRMGYR</sequence>
<dbReference type="EMBL" id="BARW01001020">
    <property type="protein sequence ID" value="GAI71703.1"/>
    <property type="molecule type" value="Genomic_DNA"/>
</dbReference>
<reference evidence="1" key="1">
    <citation type="journal article" date="2014" name="Front. Microbiol.">
        <title>High frequency of phylogenetically diverse reductive dehalogenase-homologous genes in deep subseafloor sedimentary metagenomes.</title>
        <authorList>
            <person name="Kawai M."/>
            <person name="Futagami T."/>
            <person name="Toyoda A."/>
            <person name="Takaki Y."/>
            <person name="Nishi S."/>
            <person name="Hori S."/>
            <person name="Arai W."/>
            <person name="Tsubouchi T."/>
            <person name="Morono Y."/>
            <person name="Uchiyama I."/>
            <person name="Ito T."/>
            <person name="Fujiyama A."/>
            <person name="Inagaki F."/>
            <person name="Takami H."/>
        </authorList>
    </citation>
    <scope>NUCLEOTIDE SEQUENCE</scope>
    <source>
        <strain evidence="1">Expedition CK06-06</strain>
    </source>
</reference>
<proteinExistence type="predicted"/>
<comment type="caution">
    <text evidence="1">The sequence shown here is derived from an EMBL/GenBank/DDBJ whole genome shotgun (WGS) entry which is preliminary data.</text>
</comment>
<name>X1QTW4_9ZZZZ</name>
<organism evidence="1">
    <name type="scientific">marine sediment metagenome</name>
    <dbReference type="NCBI Taxonomy" id="412755"/>
    <lineage>
        <taxon>unclassified sequences</taxon>
        <taxon>metagenomes</taxon>
        <taxon>ecological metagenomes</taxon>
    </lineage>
</organism>
<protein>
    <submittedName>
        <fullName evidence="1">Uncharacterized protein</fullName>
    </submittedName>
</protein>
<accession>X1QTW4</accession>
<dbReference type="AlphaFoldDB" id="X1QTW4"/>
<gene>
    <name evidence="1" type="ORF">S12H4_03572</name>
</gene>